<gene>
    <name evidence="5" type="ORF">B0I32_111337</name>
</gene>
<evidence type="ECO:0000256" key="3">
    <source>
        <dbReference type="SAM" id="MobiDB-lite"/>
    </source>
</evidence>
<dbReference type="RefSeq" id="WP_181307795.1">
    <property type="nucleotide sequence ID" value="NZ_PVNG01000011.1"/>
</dbReference>
<keyword evidence="1" id="KW-0378">Hydrolase</keyword>
<feature type="transmembrane region" description="Helical" evidence="4">
    <location>
        <begin position="60"/>
        <end position="80"/>
    </location>
</feature>
<feature type="active site" description="Acyl-thioester intermediate" evidence="2">
    <location>
        <position position="279"/>
    </location>
</feature>
<name>A0A2T0MWM7_9ACTN</name>
<dbReference type="Proteomes" id="UP000238312">
    <property type="component" value="Unassembled WGS sequence"/>
</dbReference>
<keyword evidence="4" id="KW-0472">Membrane</keyword>
<evidence type="ECO:0000256" key="1">
    <source>
        <dbReference type="ARBA" id="ARBA00022801"/>
    </source>
</evidence>
<comment type="caution">
    <text evidence="5">The sequence shown here is derived from an EMBL/GenBank/DDBJ whole genome shotgun (WGS) entry which is preliminary data.</text>
</comment>
<dbReference type="SUPFAM" id="SSF63817">
    <property type="entry name" value="Sortase"/>
    <property type="match status" value="1"/>
</dbReference>
<keyword evidence="4" id="KW-0812">Transmembrane</keyword>
<sequence length="305" mass="31918">MTDQNMPAENAPDPMAPVPIAPDPMAPVPIAPDPMASVPVAPVPVAPTEKTPMQKALPGLLIAGSLGGVGLVMVSLLSLAPPVDDGSGPRPMAAPQDVPTTVEMQNAGAFILPPTVGPGGKNKPLTPARLDAPPPLAAVPVIPAIPKAKTKTAKARPTRIKIPKIKVNSAIGGVTVSKKGRLGTPPLSRPNQTGWYKLSPVPGEVGPSIINGHVSTRKGPAVFDRLRELAKGDQIYVYRSDGKVTRFTVSGIEQASKTSFPTKRVYGNTNDSQLRLITCGGVYNRTTHHYTDNIVVYATLSKKKG</sequence>
<dbReference type="NCBIfam" id="NF033748">
    <property type="entry name" value="class_F_sortase"/>
    <property type="match status" value="1"/>
</dbReference>
<feature type="active site" description="Proton donor/acceptor" evidence="2">
    <location>
        <position position="213"/>
    </location>
</feature>
<keyword evidence="6" id="KW-1185">Reference proteome</keyword>
<evidence type="ECO:0000256" key="4">
    <source>
        <dbReference type="SAM" id="Phobius"/>
    </source>
</evidence>
<dbReference type="EMBL" id="PVNG01000011">
    <property type="protein sequence ID" value="PRX63341.1"/>
    <property type="molecule type" value="Genomic_DNA"/>
</dbReference>
<dbReference type="GO" id="GO:0016787">
    <property type="term" value="F:hydrolase activity"/>
    <property type="evidence" value="ECO:0007669"/>
    <property type="project" value="UniProtKB-KW"/>
</dbReference>
<evidence type="ECO:0000313" key="5">
    <source>
        <dbReference type="EMBL" id="PRX63341.1"/>
    </source>
</evidence>
<dbReference type="InterPro" id="IPR023365">
    <property type="entry name" value="Sortase_dom-sf"/>
</dbReference>
<dbReference type="CDD" id="cd05829">
    <property type="entry name" value="Sortase_F"/>
    <property type="match status" value="1"/>
</dbReference>
<evidence type="ECO:0000313" key="6">
    <source>
        <dbReference type="Proteomes" id="UP000238312"/>
    </source>
</evidence>
<proteinExistence type="predicted"/>
<feature type="region of interest" description="Disordered" evidence="3">
    <location>
        <begin position="1"/>
        <end position="22"/>
    </location>
</feature>
<dbReference type="Gene3D" id="2.40.260.10">
    <property type="entry name" value="Sortase"/>
    <property type="match status" value="1"/>
</dbReference>
<organism evidence="5 6">
    <name type="scientific">Nonomuraea fuscirosea</name>
    <dbReference type="NCBI Taxonomy" id="1291556"/>
    <lineage>
        <taxon>Bacteria</taxon>
        <taxon>Bacillati</taxon>
        <taxon>Actinomycetota</taxon>
        <taxon>Actinomycetes</taxon>
        <taxon>Streptosporangiales</taxon>
        <taxon>Streptosporangiaceae</taxon>
        <taxon>Nonomuraea</taxon>
    </lineage>
</organism>
<protein>
    <submittedName>
        <fullName evidence="5">LPXTG-site transpeptidase (Sortase) family protein</fullName>
    </submittedName>
</protein>
<reference evidence="5 6" key="1">
    <citation type="submission" date="2018-03" db="EMBL/GenBank/DDBJ databases">
        <title>Genomic Encyclopedia of Type Strains, Phase III (KMG-III): the genomes of soil and plant-associated and newly described type strains.</title>
        <authorList>
            <person name="Whitman W."/>
        </authorList>
    </citation>
    <scope>NUCLEOTIDE SEQUENCE [LARGE SCALE GENOMIC DNA]</scope>
    <source>
        <strain evidence="5 6">CGMCC 4.7104</strain>
    </source>
</reference>
<dbReference type="Pfam" id="PF04203">
    <property type="entry name" value="Sortase"/>
    <property type="match status" value="1"/>
</dbReference>
<keyword evidence="4" id="KW-1133">Transmembrane helix</keyword>
<dbReference type="InterPro" id="IPR042001">
    <property type="entry name" value="Sortase_F"/>
</dbReference>
<evidence type="ECO:0000256" key="2">
    <source>
        <dbReference type="PIRSR" id="PIRSR605754-1"/>
    </source>
</evidence>
<dbReference type="InterPro" id="IPR005754">
    <property type="entry name" value="Sortase"/>
</dbReference>
<accession>A0A2T0MWM7</accession>
<dbReference type="AlphaFoldDB" id="A0A2T0MWM7"/>